<protein>
    <submittedName>
        <fullName evidence="5">Benzoyl-CoA reductase/2-hydroxyglutaryl-CoA dehydratase subunit, BcrC/BadD/HgdB</fullName>
    </submittedName>
</protein>
<keyword evidence="2" id="KW-0479">Metal-binding</keyword>
<accession>A0A1M6J821</accession>
<evidence type="ECO:0000256" key="3">
    <source>
        <dbReference type="ARBA" id="ARBA00023004"/>
    </source>
</evidence>
<dbReference type="RefSeq" id="WP_073474826.1">
    <property type="nucleotide sequence ID" value="NZ_FQZU01000007.1"/>
</dbReference>
<dbReference type="STRING" id="1121393.SAMN02745216_01651"/>
<sequence length="367" mass="40409">MNAIQSQLKALHDAGKPVLGCFPLYPPLELIHSLGIAPAVLWGFKPYFPQVPLADKHLQNYACSVGRYLVEFVLQDAGETLDGLLMYNACDTLRNLPEIIGRGLAKDAALPLHTFHVPAVSMERRGAREYLKDRLDGLIAWLEAAFSVKFDPDAFEKSVNLYAEMRGLMQKAQKFAGEGKALFSELAELCGKLNFMLVEDQIAALQDFCGACEQKTPAPAGSRVAISGILPPPPEILKAMEGAGLTIVGADLANMHRAWAYSPTPSKDPAAYYADFYENHFPCTTLLPTADRRLPALESMLEDCRAGAWIFAGEKFCEHEYFELPYVEKALKAKGIGVLSLEFSLGDEQNLGSMKTRIEAFAEMIEK</sequence>
<dbReference type="InterPro" id="IPR010327">
    <property type="entry name" value="FldB/FldC_alpha/beta"/>
</dbReference>
<evidence type="ECO:0000256" key="4">
    <source>
        <dbReference type="ARBA" id="ARBA00023014"/>
    </source>
</evidence>
<keyword evidence="4" id="KW-0411">Iron-sulfur</keyword>
<dbReference type="GO" id="GO:0051536">
    <property type="term" value="F:iron-sulfur cluster binding"/>
    <property type="evidence" value="ECO:0007669"/>
    <property type="project" value="UniProtKB-KW"/>
</dbReference>
<dbReference type="Pfam" id="PF06050">
    <property type="entry name" value="HGD-D"/>
    <property type="match status" value="1"/>
</dbReference>
<name>A0A1M6J821_9BACT</name>
<dbReference type="Gene3D" id="3.40.50.11890">
    <property type="match status" value="1"/>
</dbReference>
<dbReference type="PANTHER" id="PTHR30548:SF5">
    <property type="entry name" value="SUBUNIT OF OXYGEN-SENSITIVE 2-HYDROXYISOCAPROYL-COA DEHYDRATASE"/>
    <property type="match status" value="1"/>
</dbReference>
<dbReference type="Gene3D" id="3.40.50.11900">
    <property type="match status" value="1"/>
</dbReference>
<dbReference type="GO" id="GO:0046872">
    <property type="term" value="F:metal ion binding"/>
    <property type="evidence" value="ECO:0007669"/>
    <property type="project" value="UniProtKB-KW"/>
</dbReference>
<dbReference type="Gene3D" id="1.20.1270.370">
    <property type="match status" value="1"/>
</dbReference>
<evidence type="ECO:0000313" key="6">
    <source>
        <dbReference type="Proteomes" id="UP000183994"/>
    </source>
</evidence>
<organism evidence="5 6">
    <name type="scientific">Desulfatibacillum alkenivorans DSM 16219</name>
    <dbReference type="NCBI Taxonomy" id="1121393"/>
    <lineage>
        <taxon>Bacteria</taxon>
        <taxon>Pseudomonadati</taxon>
        <taxon>Thermodesulfobacteriota</taxon>
        <taxon>Desulfobacteria</taxon>
        <taxon>Desulfobacterales</taxon>
        <taxon>Desulfatibacillaceae</taxon>
        <taxon>Desulfatibacillum</taxon>
    </lineage>
</organism>
<dbReference type="Proteomes" id="UP000183994">
    <property type="component" value="Unassembled WGS sequence"/>
</dbReference>
<dbReference type="AlphaFoldDB" id="A0A1M6J821"/>
<reference evidence="6" key="1">
    <citation type="submission" date="2016-11" db="EMBL/GenBank/DDBJ databases">
        <authorList>
            <person name="Varghese N."/>
            <person name="Submissions S."/>
        </authorList>
    </citation>
    <scope>NUCLEOTIDE SEQUENCE [LARGE SCALE GENOMIC DNA]</scope>
    <source>
        <strain evidence="6">DSM 16219</strain>
    </source>
</reference>
<keyword evidence="3" id="KW-0408">Iron</keyword>
<proteinExistence type="inferred from homology"/>
<evidence type="ECO:0000256" key="2">
    <source>
        <dbReference type="ARBA" id="ARBA00022723"/>
    </source>
</evidence>
<dbReference type="EMBL" id="FQZU01000007">
    <property type="protein sequence ID" value="SHJ42812.1"/>
    <property type="molecule type" value="Genomic_DNA"/>
</dbReference>
<dbReference type="PANTHER" id="PTHR30548">
    <property type="entry name" value="2-HYDROXYGLUTARYL-COA DEHYDRATASE, D-COMPONENT-RELATED"/>
    <property type="match status" value="1"/>
</dbReference>
<gene>
    <name evidence="5" type="ORF">SAMN02745216_01651</name>
</gene>
<keyword evidence="6" id="KW-1185">Reference proteome</keyword>
<comment type="similarity">
    <text evidence="1">Belongs to the FldB/FldC dehydratase alpha/beta subunit family.</text>
</comment>
<evidence type="ECO:0000256" key="1">
    <source>
        <dbReference type="ARBA" id="ARBA00005806"/>
    </source>
</evidence>
<evidence type="ECO:0000313" key="5">
    <source>
        <dbReference type="EMBL" id="SHJ42812.1"/>
    </source>
</evidence>